<keyword evidence="6 11" id="KW-0472">Membrane</keyword>
<dbReference type="PRINTS" id="PR00237">
    <property type="entry name" value="GPCRRHODOPSN"/>
</dbReference>
<dbReference type="EnsemblMetazoa" id="XM_050661240.1">
    <property type="protein sequence ID" value="XP_050517197.1"/>
    <property type="gene ID" value="LOC126891898"/>
</dbReference>
<evidence type="ECO:0000256" key="2">
    <source>
        <dbReference type="ARBA" id="ARBA00010663"/>
    </source>
</evidence>
<protein>
    <recommendedName>
        <fullName evidence="12">G-protein coupled receptors family 1 profile domain-containing protein</fullName>
    </recommendedName>
</protein>
<reference evidence="13" key="1">
    <citation type="submission" date="2025-05" db="UniProtKB">
        <authorList>
            <consortium name="EnsemblMetazoa"/>
        </authorList>
    </citation>
    <scope>IDENTIFICATION</scope>
</reference>
<evidence type="ECO:0000313" key="13">
    <source>
        <dbReference type="EnsemblMetazoa" id="XP_050517197.1"/>
    </source>
</evidence>
<dbReference type="Pfam" id="PF00001">
    <property type="entry name" value="7tm_1"/>
    <property type="match status" value="1"/>
</dbReference>
<keyword evidence="4 11" id="KW-1133">Transmembrane helix</keyword>
<dbReference type="SUPFAM" id="SSF81321">
    <property type="entry name" value="Family A G protein-coupled receptor-like"/>
    <property type="match status" value="1"/>
</dbReference>
<evidence type="ECO:0000256" key="3">
    <source>
        <dbReference type="ARBA" id="ARBA00022692"/>
    </source>
</evidence>
<evidence type="ECO:0000256" key="11">
    <source>
        <dbReference type="SAM" id="Phobius"/>
    </source>
</evidence>
<organism evidence="13 14">
    <name type="scientific">Diabrotica virgifera virgifera</name>
    <name type="common">western corn rootworm</name>
    <dbReference type="NCBI Taxonomy" id="50390"/>
    <lineage>
        <taxon>Eukaryota</taxon>
        <taxon>Metazoa</taxon>
        <taxon>Ecdysozoa</taxon>
        <taxon>Arthropoda</taxon>
        <taxon>Hexapoda</taxon>
        <taxon>Insecta</taxon>
        <taxon>Pterygota</taxon>
        <taxon>Neoptera</taxon>
        <taxon>Endopterygota</taxon>
        <taxon>Coleoptera</taxon>
        <taxon>Polyphaga</taxon>
        <taxon>Cucujiformia</taxon>
        <taxon>Chrysomeloidea</taxon>
        <taxon>Chrysomelidae</taxon>
        <taxon>Galerucinae</taxon>
        <taxon>Diabroticina</taxon>
        <taxon>Diabroticites</taxon>
        <taxon>Diabrotica</taxon>
    </lineage>
</organism>
<feature type="region of interest" description="Disordered" evidence="10">
    <location>
        <begin position="245"/>
        <end position="284"/>
    </location>
</feature>
<accession>A0ABM5L427</accession>
<dbReference type="Gene3D" id="1.20.1070.10">
    <property type="entry name" value="Rhodopsin 7-helix transmembrane proteins"/>
    <property type="match status" value="1"/>
</dbReference>
<keyword evidence="14" id="KW-1185">Reference proteome</keyword>
<evidence type="ECO:0000256" key="1">
    <source>
        <dbReference type="ARBA" id="ARBA00004141"/>
    </source>
</evidence>
<evidence type="ECO:0000256" key="9">
    <source>
        <dbReference type="RuleBase" id="RU000688"/>
    </source>
</evidence>
<name>A0ABM5L427_DIAVI</name>
<evidence type="ECO:0000259" key="12">
    <source>
        <dbReference type="PROSITE" id="PS50262"/>
    </source>
</evidence>
<feature type="compositionally biased region" description="Low complexity" evidence="10">
    <location>
        <begin position="258"/>
        <end position="267"/>
    </location>
</feature>
<dbReference type="PROSITE" id="PS50262">
    <property type="entry name" value="G_PROTEIN_RECEP_F1_2"/>
    <property type="match status" value="1"/>
</dbReference>
<feature type="transmembrane region" description="Helical" evidence="11">
    <location>
        <begin position="323"/>
        <end position="344"/>
    </location>
</feature>
<dbReference type="PANTHER" id="PTHR24243">
    <property type="entry name" value="G-PROTEIN COUPLED RECEPTOR"/>
    <property type="match status" value="1"/>
</dbReference>
<dbReference type="CDD" id="cd14978">
    <property type="entry name" value="7tmA_FMRFamide_R-like"/>
    <property type="match status" value="1"/>
</dbReference>
<evidence type="ECO:0000256" key="10">
    <source>
        <dbReference type="SAM" id="MobiDB-lite"/>
    </source>
</evidence>
<dbReference type="InterPro" id="IPR017452">
    <property type="entry name" value="GPCR_Rhodpsn_7TM"/>
</dbReference>
<proteinExistence type="inferred from homology"/>
<evidence type="ECO:0000313" key="14">
    <source>
        <dbReference type="Proteomes" id="UP001652700"/>
    </source>
</evidence>
<evidence type="ECO:0000256" key="4">
    <source>
        <dbReference type="ARBA" id="ARBA00022989"/>
    </source>
</evidence>
<feature type="transmembrane region" description="Helical" evidence="11">
    <location>
        <begin position="52"/>
        <end position="73"/>
    </location>
</feature>
<comment type="subcellular location">
    <subcellularLocation>
        <location evidence="1">Membrane</location>
        <topology evidence="1">Multi-pass membrane protein</topology>
    </subcellularLocation>
</comment>
<feature type="transmembrane region" description="Helical" evidence="11">
    <location>
        <begin position="85"/>
        <end position="104"/>
    </location>
</feature>
<feature type="transmembrane region" description="Helical" evidence="11">
    <location>
        <begin position="364"/>
        <end position="384"/>
    </location>
</feature>
<evidence type="ECO:0000256" key="8">
    <source>
        <dbReference type="ARBA" id="ARBA00023224"/>
    </source>
</evidence>
<feature type="transmembrane region" description="Helical" evidence="11">
    <location>
        <begin position="167"/>
        <end position="185"/>
    </location>
</feature>
<comment type="similarity">
    <text evidence="2 9">Belongs to the G-protein coupled receptor 1 family.</text>
</comment>
<dbReference type="PROSITE" id="PS00237">
    <property type="entry name" value="G_PROTEIN_RECEP_F1_1"/>
    <property type="match status" value="1"/>
</dbReference>
<dbReference type="InterPro" id="IPR000276">
    <property type="entry name" value="GPCR_Rhodpsn"/>
</dbReference>
<dbReference type="GeneID" id="126891898"/>
<keyword evidence="5 9" id="KW-0297">G-protein coupled receptor</keyword>
<dbReference type="Proteomes" id="UP001652700">
    <property type="component" value="Unplaced"/>
</dbReference>
<evidence type="ECO:0000256" key="5">
    <source>
        <dbReference type="ARBA" id="ARBA00023040"/>
    </source>
</evidence>
<feature type="transmembrane region" description="Helical" evidence="11">
    <location>
        <begin position="205"/>
        <end position="234"/>
    </location>
</feature>
<feature type="domain" description="G-protein coupled receptors family 1 profile" evidence="12">
    <location>
        <begin position="64"/>
        <end position="381"/>
    </location>
</feature>
<keyword evidence="7 9" id="KW-0675">Receptor</keyword>
<keyword evidence="8 9" id="KW-0807">Transducer</keyword>
<dbReference type="PANTHER" id="PTHR24243:SF230">
    <property type="entry name" value="G-PROTEIN COUPLED RECEPTORS FAMILY 1 PROFILE DOMAIN-CONTAINING PROTEIN"/>
    <property type="match status" value="1"/>
</dbReference>
<sequence>MDSPREYFQTPRSLLYVEEQYLMNETSDVEKLLSCAESSYGFANYMDFLHLYYIPVIIVTGFLGNLTSCVVLLCTHLKLRSSSYYLAALALADSGYLLCLLVLYCSSNNFIHLYNMQGICQMCIYLTYVFSFLSVWLIVAFTIERFIAVQYPLKKPYICTAKRAKKIVSGLGLVAFLLYIFAFWITDVIDNECQLKPKYINFMEVFNYVDTTMTLVLPVIMIVGMNIMIARSLFKLRKYMQTRMADEPSPRQFDLYPTSSSRSSSSTKKSKDQHNSQDTGSYGVEKIVQKRNRTKHEKYSHIHVKKSTRHTASYSQHSINRMLLVISSVFIGLNFPSYLVRLSYNFDVLMEVCFFREHFDCVQQFAMILYYTNFSINFLLYTMCGKAFRLCLRTFLCNICEKIFCVSRRNQRSFNV</sequence>
<evidence type="ECO:0000256" key="6">
    <source>
        <dbReference type="ARBA" id="ARBA00023136"/>
    </source>
</evidence>
<evidence type="ECO:0000256" key="7">
    <source>
        <dbReference type="ARBA" id="ARBA00023170"/>
    </source>
</evidence>
<keyword evidence="3 9" id="KW-0812">Transmembrane</keyword>
<feature type="transmembrane region" description="Helical" evidence="11">
    <location>
        <begin position="124"/>
        <end position="147"/>
    </location>
</feature>
<dbReference type="RefSeq" id="XP_050517197.1">
    <property type="nucleotide sequence ID" value="XM_050661240.1"/>
</dbReference>